<dbReference type="PANTHER" id="PTHR34353">
    <property type="entry name" value="CRISPR-ASSOCIATED ENDONUCLEASE CAS1 1"/>
    <property type="match status" value="1"/>
</dbReference>
<dbReference type="GO" id="GO:0051607">
    <property type="term" value="P:defense response to virus"/>
    <property type="evidence" value="ECO:0007669"/>
    <property type="project" value="UniProtKB-KW"/>
</dbReference>
<proteinExistence type="inferred from homology"/>
<dbReference type="GO" id="GO:0003677">
    <property type="term" value="F:DNA binding"/>
    <property type="evidence" value="ECO:0007669"/>
    <property type="project" value="UniProtKB-KW"/>
</dbReference>
<dbReference type="InterPro" id="IPR042206">
    <property type="entry name" value="CRISPR-assoc_Cas1_C"/>
</dbReference>
<dbReference type="EMBL" id="UOEU01000520">
    <property type="protein sequence ID" value="VAW34197.1"/>
    <property type="molecule type" value="Genomic_DNA"/>
</dbReference>
<evidence type="ECO:0000313" key="9">
    <source>
        <dbReference type="EMBL" id="VAW34197.1"/>
    </source>
</evidence>
<reference evidence="9" key="1">
    <citation type="submission" date="2018-06" db="EMBL/GenBank/DDBJ databases">
        <authorList>
            <person name="Zhirakovskaya E."/>
        </authorList>
    </citation>
    <scope>NUCLEOTIDE SEQUENCE</scope>
</reference>
<dbReference type="GO" id="GO:0004520">
    <property type="term" value="F:DNA endonuclease activity"/>
    <property type="evidence" value="ECO:0007669"/>
    <property type="project" value="InterPro"/>
</dbReference>
<sequence length="354" mass="40485">MATLYLTEQQTLVKKEGDTLVVHIPEDKEQKRPKKKVRVPLIKIDRVVVQGNSTLTSPAIAALMEHHAEVTFLNYHGRFQGHLTPIFSKNGQLRLAQTAAHHDPIRQHHLIQSFVQGKLHNMRIMLLRANRKRKKEPITRATNALKKTIATVQGTQPDATMPNPSQPQTDSIYGRLQGLEGSGTAHYFNSFQHLLNKPNLFNGRTRRPPRDPVNALLSYGYTILLNQILSAICTVGLDPYIGYLHSTKYGKPALALDLMEEFRPLIVDSVVITLFNNSILKEKHFKKELGGSYRLNNYGRRTFLTKLEARFDETITHPTFNYKATYRRSLELQTRLLAKYLQNEIPTYPPFTVR</sequence>
<evidence type="ECO:0000256" key="1">
    <source>
        <dbReference type="ARBA" id="ARBA00022722"/>
    </source>
</evidence>
<keyword evidence="2" id="KW-0479">Metal-binding</keyword>
<dbReference type="GO" id="GO:0016787">
    <property type="term" value="F:hydrolase activity"/>
    <property type="evidence" value="ECO:0007669"/>
    <property type="project" value="UniProtKB-KW"/>
</dbReference>
<evidence type="ECO:0000256" key="5">
    <source>
        <dbReference type="ARBA" id="ARBA00022842"/>
    </source>
</evidence>
<dbReference type="InterPro" id="IPR002729">
    <property type="entry name" value="CRISPR-assoc_Cas1"/>
</dbReference>
<dbReference type="NCBIfam" id="TIGR00287">
    <property type="entry name" value="cas1"/>
    <property type="match status" value="1"/>
</dbReference>
<name>A0A3B0V7Z5_9ZZZZ</name>
<accession>A0A3B0V7Z5</accession>
<evidence type="ECO:0000256" key="8">
    <source>
        <dbReference type="ARBA" id="ARBA00023211"/>
    </source>
</evidence>
<keyword evidence="4" id="KW-0378">Hydrolase</keyword>
<keyword evidence="5" id="KW-0460">Magnesium</keyword>
<dbReference type="NCBIfam" id="TIGR04093">
    <property type="entry name" value="cas1_CYANO"/>
    <property type="match status" value="1"/>
</dbReference>
<dbReference type="GO" id="GO:0043571">
    <property type="term" value="P:maintenance of CRISPR repeat elements"/>
    <property type="evidence" value="ECO:0007669"/>
    <property type="project" value="InterPro"/>
</dbReference>
<dbReference type="AlphaFoldDB" id="A0A3B0V7Z5"/>
<evidence type="ECO:0000256" key="4">
    <source>
        <dbReference type="ARBA" id="ARBA00022801"/>
    </source>
</evidence>
<evidence type="ECO:0000256" key="6">
    <source>
        <dbReference type="ARBA" id="ARBA00023118"/>
    </source>
</evidence>
<evidence type="ECO:0000256" key="7">
    <source>
        <dbReference type="ARBA" id="ARBA00023125"/>
    </source>
</evidence>
<dbReference type="Pfam" id="PF01867">
    <property type="entry name" value="Cas_Cas1"/>
    <property type="match status" value="1"/>
</dbReference>
<dbReference type="Gene3D" id="1.20.120.920">
    <property type="entry name" value="CRISPR-associated endonuclease Cas1, C-terminal domain"/>
    <property type="match status" value="1"/>
</dbReference>
<gene>
    <name evidence="9" type="ORF">MNBD_CHLOROFLEXI01-242</name>
</gene>
<dbReference type="InterPro" id="IPR042211">
    <property type="entry name" value="CRISPR-assoc_Cas1_N"/>
</dbReference>
<dbReference type="InterPro" id="IPR050646">
    <property type="entry name" value="Cas1"/>
</dbReference>
<keyword evidence="3" id="KW-0255">Endonuclease</keyword>
<evidence type="ECO:0000256" key="2">
    <source>
        <dbReference type="ARBA" id="ARBA00022723"/>
    </source>
</evidence>
<organism evidence="9">
    <name type="scientific">hydrothermal vent metagenome</name>
    <dbReference type="NCBI Taxonomy" id="652676"/>
    <lineage>
        <taxon>unclassified sequences</taxon>
        <taxon>metagenomes</taxon>
        <taxon>ecological metagenomes</taxon>
    </lineage>
</organism>
<dbReference type="Gene3D" id="3.100.10.20">
    <property type="entry name" value="CRISPR-associated endonuclease Cas1, N-terminal domain"/>
    <property type="match status" value="1"/>
</dbReference>
<protein>
    <submittedName>
        <fullName evidence="9">CRISPR-associated protein Cas1</fullName>
    </submittedName>
</protein>
<dbReference type="GO" id="GO:0046872">
    <property type="term" value="F:metal ion binding"/>
    <property type="evidence" value="ECO:0007669"/>
    <property type="project" value="UniProtKB-KW"/>
</dbReference>
<keyword evidence="7" id="KW-0238">DNA-binding</keyword>
<keyword evidence="8" id="KW-0464">Manganese</keyword>
<dbReference type="HAMAP" id="MF_01470">
    <property type="entry name" value="Cas1"/>
    <property type="match status" value="1"/>
</dbReference>
<dbReference type="CDD" id="cd09634">
    <property type="entry name" value="Cas1_I-II-III"/>
    <property type="match status" value="1"/>
</dbReference>
<evidence type="ECO:0000256" key="3">
    <source>
        <dbReference type="ARBA" id="ARBA00022759"/>
    </source>
</evidence>
<dbReference type="PANTHER" id="PTHR34353:SF2">
    <property type="entry name" value="CRISPR-ASSOCIATED ENDONUCLEASE CAS1 1"/>
    <property type="match status" value="1"/>
</dbReference>
<dbReference type="InterPro" id="IPR023843">
    <property type="entry name" value="CRISPR-assoc_Cas1_cyanobact"/>
</dbReference>
<keyword evidence="1" id="KW-0540">Nuclease</keyword>
<keyword evidence="6" id="KW-0051">Antiviral defense</keyword>